<evidence type="ECO:0000313" key="1">
    <source>
        <dbReference type="EMBL" id="MFB9813257.1"/>
    </source>
</evidence>
<keyword evidence="2" id="KW-1185">Reference proteome</keyword>
<reference evidence="1" key="1">
    <citation type="submission" date="2024-09" db="EMBL/GenBank/DDBJ databases">
        <authorList>
            <person name="Sun Q."/>
            <person name="Mori K."/>
        </authorList>
    </citation>
    <scope>NUCLEOTIDE SEQUENCE</scope>
    <source>
        <strain evidence="1">JCM 19018</strain>
    </source>
</reference>
<sequence>MPSAKGFLSKHRLEEGSWRAVERAVGRLFVHKGWPHVAIVGGPGDHGADVIISSDERDVVAQVKFKSSVEHTAGKKIVRDVKRAMEFYDIEQGVCVTNTRLSGSANDYRKTLNHEGYDIGKLEGADLLDRYKELPRWPETDFEPREYQKIPISKLLQLYYDGEDHALLSLATGLGKTFVAGRFLSRILDGDPDLRILVLADQKPLIRQFEESLWAHLPKEVSTHLWYGSESPAYRAGIDIGTFQSLDNPDRFNQARAEEYDIVVVDEAHHAPADSYQRVLEKTEPDFLLGLTATPWREDDKSMEELFGPVRESLTIGVIEALRKGYLTDVDYRLYCDNIDWEHMHEVSNKDYTITDLNKNLFIEERDDEIIDEFQDVWRDSDTGRAIVYCASIDHAKRMAAAFRERGFGARPLHSGLKDRGAQRRLRSFRRGDLEILTAVNMLNEGVDIPEVDIIVFLRVTHSRRIFLQQLGRGLRLAEGKEKVTVMDLVADIRRIAEAIEIDTELEKGEEKEVLTRSFNLNFRDQQAQSFFREYLEDKAEISTYDDTEKVDFP</sequence>
<gene>
    <name evidence="1" type="ORF">ACFFN7_18030</name>
</gene>
<name>A0ACC6VQA3_9EURY</name>
<protein>
    <submittedName>
        <fullName evidence="1">DEAD/DEAH box helicase family protein</fullName>
    </submittedName>
</protein>
<proteinExistence type="predicted"/>
<dbReference type="Proteomes" id="UP001589559">
    <property type="component" value="Unassembled WGS sequence"/>
</dbReference>
<keyword evidence="1" id="KW-0378">Hydrolase</keyword>
<keyword evidence="1" id="KW-0547">Nucleotide-binding</keyword>
<evidence type="ECO:0000313" key="2">
    <source>
        <dbReference type="Proteomes" id="UP001589559"/>
    </source>
</evidence>
<comment type="caution">
    <text evidence="1">The sequence shown here is derived from an EMBL/GenBank/DDBJ whole genome shotgun (WGS) entry which is preliminary data.</text>
</comment>
<accession>A0ACC6VQA3</accession>
<keyword evidence="1" id="KW-0347">Helicase</keyword>
<dbReference type="EMBL" id="JBHMAK010000013">
    <property type="protein sequence ID" value="MFB9813257.1"/>
    <property type="molecule type" value="Genomic_DNA"/>
</dbReference>
<keyword evidence="1" id="KW-0067">ATP-binding</keyword>
<organism evidence="1 2">
    <name type="scientific">Haloarcula sebkhae</name>
    <dbReference type="NCBI Taxonomy" id="932660"/>
    <lineage>
        <taxon>Archaea</taxon>
        <taxon>Methanobacteriati</taxon>
        <taxon>Methanobacteriota</taxon>
        <taxon>Stenosarchaea group</taxon>
        <taxon>Halobacteria</taxon>
        <taxon>Halobacteriales</taxon>
        <taxon>Haloarculaceae</taxon>
        <taxon>Haloarcula</taxon>
    </lineage>
</organism>